<dbReference type="EMBL" id="SWBQ01000001">
    <property type="protein sequence ID" value="TKC08931.1"/>
    <property type="molecule type" value="Genomic_DNA"/>
</dbReference>
<gene>
    <name evidence="1" type="ORF">FA047_02210</name>
</gene>
<dbReference type="InterPro" id="IPR029058">
    <property type="entry name" value="AB_hydrolase_fold"/>
</dbReference>
<dbReference type="OrthoDB" id="749939at2"/>
<sequence length="250" mass="26860">MKKLLIIPMCILLIVLSCKKNKTPADEKEVVKGNIKQVVETVNGITYKIFTDLNTTNFKGILVVGSGNEENNPSEGAINGAAETALCEKAAANGYAAAIVKYQKPPAGADWNSRAKLIGEDFNRAIVGIAGKYGIDKSKSVVGGFSYSSNMLFTDISSNNMTLSYCKGLVAACGGGGAWNAQNFKIPIYAINCSNSNQDGEYYGKGLYDQIPANSAIKAKSEGVTDNNCNTHCGGDWTDKMYNKMVYWLQ</sequence>
<protein>
    <submittedName>
        <fullName evidence="1">Uncharacterized protein</fullName>
    </submittedName>
</protein>
<reference evidence="1 2" key="1">
    <citation type="submission" date="2019-04" db="EMBL/GenBank/DDBJ databases">
        <title>Pedobacter sp. RP-3-15 sp. nov., isolated from Arctic soil.</title>
        <authorList>
            <person name="Dahal R.H."/>
            <person name="Kim D.-U."/>
        </authorList>
    </citation>
    <scope>NUCLEOTIDE SEQUENCE [LARGE SCALE GENOMIC DNA]</scope>
    <source>
        <strain evidence="1 2">RP-3-15</strain>
    </source>
</reference>
<comment type="caution">
    <text evidence="1">The sequence shown here is derived from an EMBL/GenBank/DDBJ whole genome shotgun (WGS) entry which is preliminary data.</text>
</comment>
<accession>A0A4U1CM58</accession>
<dbReference type="Proteomes" id="UP000307244">
    <property type="component" value="Unassembled WGS sequence"/>
</dbReference>
<evidence type="ECO:0000313" key="2">
    <source>
        <dbReference type="Proteomes" id="UP000307244"/>
    </source>
</evidence>
<dbReference type="PROSITE" id="PS51257">
    <property type="entry name" value="PROKAR_LIPOPROTEIN"/>
    <property type="match status" value="1"/>
</dbReference>
<dbReference type="Gene3D" id="3.40.50.1820">
    <property type="entry name" value="alpha/beta hydrolase"/>
    <property type="match status" value="1"/>
</dbReference>
<dbReference type="RefSeq" id="WP_136834349.1">
    <property type="nucleotide sequence ID" value="NZ_SWBQ01000001.1"/>
</dbReference>
<organism evidence="1 2">
    <name type="scientific">Pedobacter frigoris</name>
    <dbReference type="NCBI Taxonomy" id="2571272"/>
    <lineage>
        <taxon>Bacteria</taxon>
        <taxon>Pseudomonadati</taxon>
        <taxon>Bacteroidota</taxon>
        <taxon>Sphingobacteriia</taxon>
        <taxon>Sphingobacteriales</taxon>
        <taxon>Sphingobacteriaceae</taxon>
        <taxon>Pedobacter</taxon>
    </lineage>
</organism>
<name>A0A4U1CM58_9SPHI</name>
<evidence type="ECO:0000313" key="1">
    <source>
        <dbReference type="EMBL" id="TKC08931.1"/>
    </source>
</evidence>
<keyword evidence="2" id="KW-1185">Reference proteome</keyword>
<dbReference type="AlphaFoldDB" id="A0A4U1CM58"/>
<proteinExistence type="predicted"/>